<evidence type="ECO:0000259" key="1">
    <source>
        <dbReference type="Pfam" id="PF14238"/>
    </source>
</evidence>
<proteinExistence type="predicted"/>
<reference evidence="2 3" key="1">
    <citation type="submission" date="2020-10" db="EMBL/GenBank/DDBJ databases">
        <title>ChiBAC.</title>
        <authorList>
            <person name="Zenner C."/>
            <person name="Hitch T.C.A."/>
            <person name="Clavel T."/>
        </authorList>
    </citation>
    <scope>NUCLEOTIDE SEQUENCE [LARGE SCALE GENOMIC DNA]</scope>
    <source>
        <strain evidence="2 3">DSM 109015</strain>
    </source>
</reference>
<organism evidence="2 3">
    <name type="scientific">Gemmiger gallinarum</name>
    <dbReference type="NCBI Taxonomy" id="2779354"/>
    <lineage>
        <taxon>Bacteria</taxon>
        <taxon>Bacillati</taxon>
        <taxon>Bacillota</taxon>
        <taxon>Clostridia</taxon>
        <taxon>Eubacteriales</taxon>
        <taxon>Gemmiger</taxon>
    </lineage>
</organism>
<comment type="caution">
    <text evidence="2">The sequence shown here is derived from an EMBL/GenBank/DDBJ whole genome shotgun (WGS) entry which is preliminary data.</text>
</comment>
<dbReference type="EMBL" id="JADCKC010000001">
    <property type="protein sequence ID" value="MBE5036249.1"/>
    <property type="molecule type" value="Genomic_DNA"/>
</dbReference>
<dbReference type="RefSeq" id="WP_193499601.1">
    <property type="nucleotide sequence ID" value="NZ_JADCKC010000001.1"/>
</dbReference>
<name>A0ABR9QZG4_9FIRM</name>
<dbReference type="InterPro" id="IPR025641">
    <property type="entry name" value="DUF4340"/>
</dbReference>
<keyword evidence="3" id="KW-1185">Reference proteome</keyword>
<dbReference type="Pfam" id="PF14238">
    <property type="entry name" value="DUF4340"/>
    <property type="match status" value="1"/>
</dbReference>
<gene>
    <name evidence="2" type="ORF">INF35_00305</name>
</gene>
<feature type="domain" description="DUF4340" evidence="1">
    <location>
        <begin position="71"/>
        <end position="207"/>
    </location>
</feature>
<protein>
    <submittedName>
        <fullName evidence="2">DUF4340 domain-containing protein</fullName>
    </submittedName>
</protein>
<sequence length="325" mass="34673">MNKKKLLPLCILAGVVVVLALLLALLSIFGSDAEEDTGIPLFSVSSDSLTTIAYQDGDNDVSLTKGDDGVWTLDSDTLLPIDQDVVSELADNITGMTALRELSEDADVGSMGFATPEMSISLTAGEDSYTLTVGDQNSMTDSYYARLSEDGPVYTISTSNLSSLCKTPRQLYKAQAITDFESSDITALTLETGTETLSFTLDDETWTLDSDPDYALDQDDVKRMVNTICSLESQWSITQPGADSEYGLDTPNAIVTVTSEDGSTVRCVFGTTSAEDSGVAYMTASTADGVVYEIDSNHLTAFAQTKDALKAETPETAEEATDTSD</sequence>
<evidence type="ECO:0000313" key="2">
    <source>
        <dbReference type="EMBL" id="MBE5036249.1"/>
    </source>
</evidence>
<accession>A0ABR9QZG4</accession>
<dbReference type="Proteomes" id="UP000768567">
    <property type="component" value="Unassembled WGS sequence"/>
</dbReference>
<evidence type="ECO:0000313" key="3">
    <source>
        <dbReference type="Proteomes" id="UP000768567"/>
    </source>
</evidence>